<dbReference type="AlphaFoldDB" id="A0A517N2H9"/>
<accession>A0A517N2H9</accession>
<sequence>MYAIIADGGRQHKVEEGQEVTVDYRDIAAGEVFTFEKVLAVSDGSGDLQLGTPTVSGATVTAEVVGPSQGPKLVVQKIRRRKNSRRKTGHRSMYTKVKISKISS</sequence>
<dbReference type="GO" id="GO:0006412">
    <property type="term" value="P:translation"/>
    <property type="evidence" value="ECO:0007669"/>
    <property type="project" value="UniProtKB-UniRule"/>
</dbReference>
<dbReference type="RefSeq" id="WP_145063443.1">
    <property type="nucleotide sequence ID" value="NZ_CP036263.1"/>
</dbReference>
<dbReference type="GO" id="GO:0005840">
    <property type="term" value="C:ribosome"/>
    <property type="evidence" value="ECO:0007669"/>
    <property type="project" value="UniProtKB-KW"/>
</dbReference>
<keyword evidence="2 4" id="KW-0689">Ribosomal protein</keyword>
<keyword evidence="3 4" id="KW-0687">Ribonucleoprotein</keyword>
<dbReference type="KEGG" id="amob:HG15A2_46750"/>
<dbReference type="NCBIfam" id="TIGR00061">
    <property type="entry name" value="L21"/>
    <property type="match status" value="1"/>
</dbReference>
<comment type="function">
    <text evidence="4 5">This protein binds to 23S rRNA in the presence of protein L20.</text>
</comment>
<comment type="subunit">
    <text evidence="4">Part of the 50S ribosomal subunit. Contacts protein L20.</text>
</comment>
<dbReference type="Proteomes" id="UP000319852">
    <property type="component" value="Chromosome"/>
</dbReference>
<evidence type="ECO:0000313" key="6">
    <source>
        <dbReference type="EMBL" id="QDT01333.1"/>
    </source>
</evidence>
<dbReference type="PANTHER" id="PTHR21349:SF0">
    <property type="entry name" value="LARGE RIBOSOMAL SUBUNIT PROTEIN BL21M"/>
    <property type="match status" value="1"/>
</dbReference>
<dbReference type="PANTHER" id="PTHR21349">
    <property type="entry name" value="50S RIBOSOMAL PROTEIN L21"/>
    <property type="match status" value="1"/>
</dbReference>
<evidence type="ECO:0000256" key="2">
    <source>
        <dbReference type="ARBA" id="ARBA00022980"/>
    </source>
</evidence>
<keyword evidence="4 5" id="KW-0699">rRNA-binding</keyword>
<dbReference type="InterPro" id="IPR036164">
    <property type="entry name" value="bL21-like_sf"/>
</dbReference>
<protein>
    <recommendedName>
        <fullName evidence="4">Large ribosomal subunit protein bL21</fullName>
    </recommendedName>
</protein>
<dbReference type="InterPro" id="IPR028909">
    <property type="entry name" value="bL21-like"/>
</dbReference>
<dbReference type="GO" id="GO:0019843">
    <property type="term" value="F:rRNA binding"/>
    <property type="evidence" value="ECO:0007669"/>
    <property type="project" value="UniProtKB-UniRule"/>
</dbReference>
<dbReference type="GO" id="GO:1990904">
    <property type="term" value="C:ribonucleoprotein complex"/>
    <property type="evidence" value="ECO:0007669"/>
    <property type="project" value="UniProtKB-KW"/>
</dbReference>
<evidence type="ECO:0000256" key="3">
    <source>
        <dbReference type="ARBA" id="ARBA00023274"/>
    </source>
</evidence>
<dbReference type="GO" id="GO:0005737">
    <property type="term" value="C:cytoplasm"/>
    <property type="evidence" value="ECO:0007669"/>
    <property type="project" value="UniProtKB-ARBA"/>
</dbReference>
<dbReference type="GO" id="GO:0003735">
    <property type="term" value="F:structural constituent of ribosome"/>
    <property type="evidence" value="ECO:0007669"/>
    <property type="project" value="InterPro"/>
</dbReference>
<dbReference type="EMBL" id="CP036263">
    <property type="protein sequence ID" value="QDT01333.1"/>
    <property type="molecule type" value="Genomic_DNA"/>
</dbReference>
<keyword evidence="4 5" id="KW-0694">RNA-binding</keyword>
<evidence type="ECO:0000256" key="1">
    <source>
        <dbReference type="ARBA" id="ARBA00008563"/>
    </source>
</evidence>
<comment type="similarity">
    <text evidence="1 4 5">Belongs to the bacterial ribosomal protein bL21 family.</text>
</comment>
<dbReference type="InterPro" id="IPR001787">
    <property type="entry name" value="Ribosomal_bL21"/>
</dbReference>
<reference evidence="6 7" key="1">
    <citation type="submission" date="2019-02" db="EMBL/GenBank/DDBJ databases">
        <title>Deep-cultivation of Planctomycetes and their phenomic and genomic characterization uncovers novel biology.</title>
        <authorList>
            <person name="Wiegand S."/>
            <person name="Jogler M."/>
            <person name="Boedeker C."/>
            <person name="Pinto D."/>
            <person name="Vollmers J."/>
            <person name="Rivas-Marin E."/>
            <person name="Kohn T."/>
            <person name="Peeters S.H."/>
            <person name="Heuer A."/>
            <person name="Rast P."/>
            <person name="Oberbeckmann S."/>
            <person name="Bunk B."/>
            <person name="Jeske O."/>
            <person name="Meyerdierks A."/>
            <person name="Storesund J.E."/>
            <person name="Kallscheuer N."/>
            <person name="Luecker S."/>
            <person name="Lage O.M."/>
            <person name="Pohl T."/>
            <person name="Merkel B.J."/>
            <person name="Hornburger P."/>
            <person name="Mueller R.-W."/>
            <person name="Bruemmer F."/>
            <person name="Labrenz M."/>
            <person name="Spormann A.M."/>
            <person name="Op den Camp H."/>
            <person name="Overmann J."/>
            <person name="Amann R."/>
            <person name="Jetten M.S.M."/>
            <person name="Mascher T."/>
            <person name="Medema M.H."/>
            <person name="Devos D.P."/>
            <person name="Kaster A.-K."/>
            <person name="Ovreas L."/>
            <person name="Rohde M."/>
            <person name="Galperin M.Y."/>
            <person name="Jogler C."/>
        </authorList>
    </citation>
    <scope>NUCLEOTIDE SEQUENCE [LARGE SCALE GENOMIC DNA]</scope>
    <source>
        <strain evidence="6 7">HG15A2</strain>
    </source>
</reference>
<name>A0A517N2H9_9BACT</name>
<dbReference type="Pfam" id="PF00829">
    <property type="entry name" value="Ribosomal_L21p"/>
    <property type="match status" value="1"/>
</dbReference>
<evidence type="ECO:0000256" key="5">
    <source>
        <dbReference type="RuleBase" id="RU000562"/>
    </source>
</evidence>
<dbReference type="OrthoDB" id="9813334at2"/>
<organism evidence="6 7">
    <name type="scientific">Adhaeretor mobilis</name>
    <dbReference type="NCBI Taxonomy" id="1930276"/>
    <lineage>
        <taxon>Bacteria</taxon>
        <taxon>Pseudomonadati</taxon>
        <taxon>Planctomycetota</taxon>
        <taxon>Planctomycetia</taxon>
        <taxon>Pirellulales</taxon>
        <taxon>Lacipirellulaceae</taxon>
        <taxon>Adhaeretor</taxon>
    </lineage>
</organism>
<keyword evidence="7" id="KW-1185">Reference proteome</keyword>
<evidence type="ECO:0000313" key="7">
    <source>
        <dbReference type="Proteomes" id="UP000319852"/>
    </source>
</evidence>
<evidence type="ECO:0000256" key="4">
    <source>
        <dbReference type="HAMAP-Rule" id="MF_01363"/>
    </source>
</evidence>
<proteinExistence type="inferred from homology"/>
<dbReference type="SUPFAM" id="SSF141091">
    <property type="entry name" value="L21p-like"/>
    <property type="match status" value="1"/>
</dbReference>
<dbReference type="HAMAP" id="MF_01363">
    <property type="entry name" value="Ribosomal_bL21"/>
    <property type="match status" value="1"/>
</dbReference>
<gene>
    <name evidence="4 6" type="primary">rplU</name>
    <name evidence="6" type="ORF">HG15A2_46750</name>
</gene>